<feature type="domain" description="NET" evidence="5">
    <location>
        <begin position="746"/>
        <end position="825"/>
    </location>
</feature>
<dbReference type="InParanoid" id="A0A4Q1BJ20"/>
<dbReference type="GO" id="GO:0005634">
    <property type="term" value="C:nucleus"/>
    <property type="evidence" value="ECO:0007669"/>
    <property type="project" value="TreeGrafter"/>
</dbReference>
<evidence type="ECO:0000256" key="3">
    <source>
        <dbReference type="SAM" id="MobiDB-lite"/>
    </source>
</evidence>
<feature type="compositionally biased region" description="Pro residues" evidence="3">
    <location>
        <begin position="19"/>
        <end position="29"/>
    </location>
</feature>
<evidence type="ECO:0000259" key="4">
    <source>
        <dbReference type="PROSITE" id="PS50014"/>
    </source>
</evidence>
<dbReference type="InterPro" id="IPR001487">
    <property type="entry name" value="Bromodomain"/>
</dbReference>
<dbReference type="InterPro" id="IPR036427">
    <property type="entry name" value="Bromodomain-like_sf"/>
</dbReference>
<dbReference type="PRINTS" id="PR00503">
    <property type="entry name" value="BROMODOMAIN"/>
</dbReference>
<dbReference type="SMART" id="SM00297">
    <property type="entry name" value="BROMO"/>
    <property type="match status" value="2"/>
</dbReference>
<name>A0A4Q1BJ20_TREME</name>
<dbReference type="InterPro" id="IPR038336">
    <property type="entry name" value="NET_sf"/>
</dbReference>
<evidence type="ECO:0000256" key="2">
    <source>
        <dbReference type="PROSITE-ProRule" id="PRU00035"/>
    </source>
</evidence>
<feature type="compositionally biased region" description="Pro residues" evidence="3">
    <location>
        <begin position="473"/>
        <end position="482"/>
    </location>
</feature>
<reference evidence="6 7" key="1">
    <citation type="submission" date="2016-06" db="EMBL/GenBank/DDBJ databases">
        <title>Evolution of pathogenesis and genome organization in the Tremellales.</title>
        <authorList>
            <person name="Cuomo C."/>
            <person name="Litvintseva A."/>
            <person name="Heitman J."/>
            <person name="Chen Y."/>
            <person name="Sun S."/>
            <person name="Springer D."/>
            <person name="Dromer F."/>
            <person name="Young S."/>
            <person name="Zeng Q."/>
            <person name="Chapman S."/>
            <person name="Gujja S."/>
            <person name="Saif S."/>
            <person name="Birren B."/>
        </authorList>
    </citation>
    <scope>NUCLEOTIDE SEQUENCE [LARGE SCALE GENOMIC DNA]</scope>
    <source>
        <strain evidence="6 7">ATCC 28783</strain>
    </source>
</reference>
<dbReference type="GO" id="GO:0006355">
    <property type="term" value="P:regulation of DNA-templated transcription"/>
    <property type="evidence" value="ECO:0007669"/>
    <property type="project" value="TreeGrafter"/>
</dbReference>
<feature type="region of interest" description="Disordered" evidence="3">
    <location>
        <begin position="1"/>
        <end position="139"/>
    </location>
</feature>
<dbReference type="OrthoDB" id="784962at2759"/>
<organism evidence="6 7">
    <name type="scientific">Tremella mesenterica</name>
    <name type="common">Jelly fungus</name>
    <dbReference type="NCBI Taxonomy" id="5217"/>
    <lineage>
        <taxon>Eukaryota</taxon>
        <taxon>Fungi</taxon>
        <taxon>Dikarya</taxon>
        <taxon>Basidiomycota</taxon>
        <taxon>Agaricomycotina</taxon>
        <taxon>Tremellomycetes</taxon>
        <taxon>Tremellales</taxon>
        <taxon>Tremellaceae</taxon>
        <taxon>Tremella</taxon>
    </lineage>
</organism>
<keyword evidence="7" id="KW-1185">Reference proteome</keyword>
<dbReference type="PROSITE" id="PS51525">
    <property type="entry name" value="NET"/>
    <property type="match status" value="1"/>
</dbReference>
<feature type="region of interest" description="Disordered" evidence="3">
    <location>
        <begin position="704"/>
        <end position="770"/>
    </location>
</feature>
<accession>A0A4Q1BJ20</accession>
<dbReference type="InterPro" id="IPR050935">
    <property type="entry name" value="Bromo_chromatin_reader"/>
</dbReference>
<dbReference type="PROSITE" id="PS50014">
    <property type="entry name" value="BROMODOMAIN_2"/>
    <property type="match status" value="2"/>
</dbReference>
<protein>
    <recommendedName>
        <fullName evidence="8">Bromodomain-containing factor 1</fullName>
    </recommendedName>
</protein>
<sequence length="887" mass="96140">MSAEPNPTPTHLVPSTEPSYPPEFPPPAQLPSDPFLAPDASSLKPLLNPLQHPGPPPSSTIVEPPRSPRPDLSSQAPTEGASTPLDGLAPLEVSTLEPSPVDGVPTPNLLPRDAPLPPTPHPNDETPPELTPGLIPPVVSTPTVFTIEETPSLVAPAADQEPAPMTPPPAALNVIPEAFPTPSGTTFDPIRSAIDDQPSPEKPAEIYSSFDPPAPVANIETPPAPLPHVDPTPPAEPIADMTDINPPSAVDEPMEIDGTGDQHPIADLASGSSMSSLKRAGDELDGREEKRVREEAVEQALPISEPSSQPAGEATSQPALPLIPSIHREYVPPPPRASGPTTPITLTQHKHLLAAVRALKKNPNGVSFLEPVDPIKYGIPTYFQVIAKPMDLATVETKLIVSDPRGPPKDKSKMSKWDTSKGTYGSVSEVVDDVRQIWENTRMFNGPTHLVSLAADKLEESFEKALRNLPAEPLPSALPSPATPVAGPSVPLTSRGSMSQPPVIRRTSEGLESRPKREIHAPSKELTYAEGARKPKRRNDPQLQWVVKTLKTLESTNKHYNAVSPFLFPVDQIIADLPEYAKVIKKPIDLHIIKAKLDDGVYEDVSEVNADMKLMIRNATTYNPPNHAVHTAAQQLQQLWEEKWRGLPPKVDPAAAAPRDTPSDLLDEDDGDDDDAALQQKQARLAELRKEMTVLEKEIADIQAKPRKKVKSKKPKARKQSVSKVSPGVNGHAKKPRKSKEASFKEEEEEEEETALTMTQKQELADKMGAADEDTLGKAIAIIQATTTIGDSGEIELDIDSLPPLTQVKLYNLVCRGGRKLTRKVQKSKPSLGSGRKATGGTARKSMNEQEEAERIRRMEEQLKGFDSVPQQGWDSESSEEESSEEE</sequence>
<dbReference type="Gene3D" id="1.20.1270.220">
    <property type="match status" value="1"/>
</dbReference>
<dbReference type="FunCoup" id="A0A4Q1BJ20">
    <property type="interactions" value="574"/>
</dbReference>
<dbReference type="SUPFAM" id="SSF47370">
    <property type="entry name" value="Bromodomain"/>
    <property type="match status" value="2"/>
</dbReference>
<evidence type="ECO:0008006" key="8">
    <source>
        <dbReference type="Google" id="ProtNLM"/>
    </source>
</evidence>
<feature type="compositionally biased region" description="Basic and acidic residues" evidence="3">
    <location>
        <begin position="853"/>
        <end position="864"/>
    </location>
</feature>
<keyword evidence="1 2" id="KW-0103">Bromodomain</keyword>
<feature type="region of interest" description="Disordered" evidence="3">
    <location>
        <begin position="157"/>
        <end position="291"/>
    </location>
</feature>
<feature type="compositionally biased region" description="Basic and acidic residues" evidence="3">
    <location>
        <begin position="406"/>
        <end position="419"/>
    </location>
</feature>
<dbReference type="GO" id="GO:0000785">
    <property type="term" value="C:chromatin"/>
    <property type="evidence" value="ECO:0007669"/>
    <property type="project" value="TreeGrafter"/>
</dbReference>
<feature type="compositionally biased region" description="Basic and acidic residues" evidence="3">
    <location>
        <begin position="279"/>
        <end position="291"/>
    </location>
</feature>
<dbReference type="Gene3D" id="1.20.920.10">
    <property type="entry name" value="Bromodomain-like"/>
    <property type="match status" value="2"/>
</dbReference>
<comment type="caution">
    <text evidence="6">The sequence shown here is derived from an EMBL/GenBank/DDBJ whole genome shotgun (WGS) entry which is preliminary data.</text>
</comment>
<feature type="region of interest" description="Disordered" evidence="3">
    <location>
        <begin position="648"/>
        <end position="674"/>
    </location>
</feature>
<feature type="compositionally biased region" description="Polar residues" evidence="3">
    <location>
        <begin position="491"/>
        <end position="500"/>
    </location>
</feature>
<dbReference type="InterPro" id="IPR027353">
    <property type="entry name" value="NET_dom"/>
</dbReference>
<dbReference type="GO" id="GO:0006338">
    <property type="term" value="P:chromatin remodeling"/>
    <property type="evidence" value="ECO:0007669"/>
    <property type="project" value="TreeGrafter"/>
</dbReference>
<feature type="compositionally biased region" description="Acidic residues" evidence="3">
    <location>
        <begin position="665"/>
        <end position="674"/>
    </location>
</feature>
<evidence type="ECO:0000313" key="6">
    <source>
        <dbReference type="EMBL" id="RXK37656.1"/>
    </source>
</evidence>
<feature type="region of interest" description="Disordered" evidence="3">
    <location>
        <begin position="473"/>
        <end position="517"/>
    </location>
</feature>
<proteinExistence type="predicted"/>
<evidence type="ECO:0000259" key="5">
    <source>
        <dbReference type="PROSITE" id="PS51525"/>
    </source>
</evidence>
<gene>
    <name evidence="6" type="ORF">M231_05068</name>
</gene>
<dbReference type="AlphaFoldDB" id="A0A4Q1BJ20"/>
<evidence type="ECO:0000256" key="1">
    <source>
        <dbReference type="ARBA" id="ARBA00023117"/>
    </source>
</evidence>
<dbReference type="Pfam" id="PF00439">
    <property type="entry name" value="Bromodomain"/>
    <property type="match status" value="2"/>
</dbReference>
<dbReference type="EMBL" id="SDIL01000063">
    <property type="protein sequence ID" value="RXK37656.1"/>
    <property type="molecule type" value="Genomic_DNA"/>
</dbReference>
<feature type="region of interest" description="Disordered" evidence="3">
    <location>
        <begin position="403"/>
        <end position="422"/>
    </location>
</feature>
<dbReference type="PANTHER" id="PTHR22880">
    <property type="entry name" value="FALZ-RELATED BROMODOMAIN-CONTAINING PROTEINS"/>
    <property type="match status" value="1"/>
</dbReference>
<dbReference type="Pfam" id="PF17035">
    <property type="entry name" value="BET"/>
    <property type="match status" value="1"/>
</dbReference>
<evidence type="ECO:0000313" key="7">
    <source>
        <dbReference type="Proteomes" id="UP000289152"/>
    </source>
</evidence>
<feature type="compositionally biased region" description="Pro residues" evidence="3">
    <location>
        <begin position="222"/>
        <end position="236"/>
    </location>
</feature>
<feature type="region of interest" description="Disordered" evidence="3">
    <location>
        <begin position="822"/>
        <end position="887"/>
    </location>
</feature>
<dbReference type="PANTHER" id="PTHR22880:SF225">
    <property type="entry name" value="BROMODOMAIN-CONTAINING PROTEIN BET-1-RELATED"/>
    <property type="match status" value="1"/>
</dbReference>
<feature type="compositionally biased region" description="Acidic residues" evidence="3">
    <location>
        <begin position="877"/>
        <end position="887"/>
    </location>
</feature>
<feature type="compositionally biased region" description="Basic and acidic residues" evidence="3">
    <location>
        <begin position="506"/>
        <end position="517"/>
    </location>
</feature>
<feature type="domain" description="Bromo" evidence="4">
    <location>
        <begin position="558"/>
        <end position="630"/>
    </location>
</feature>
<feature type="domain" description="Bromo" evidence="4">
    <location>
        <begin position="360"/>
        <end position="452"/>
    </location>
</feature>
<dbReference type="VEuPathDB" id="FungiDB:TREMEDRAFT_39966"/>
<feature type="compositionally biased region" description="Polar residues" evidence="3">
    <location>
        <begin position="72"/>
        <end position="81"/>
    </location>
</feature>
<dbReference type="Proteomes" id="UP000289152">
    <property type="component" value="Unassembled WGS sequence"/>
</dbReference>
<dbReference type="STRING" id="5217.A0A4Q1BJ20"/>
<feature type="compositionally biased region" description="Basic residues" evidence="3">
    <location>
        <begin position="705"/>
        <end position="721"/>
    </location>
</feature>